<dbReference type="InterPro" id="IPR021647">
    <property type="entry name" value="CusF_Ec"/>
</dbReference>
<dbReference type="Gene3D" id="2.40.50.320">
    <property type="entry name" value="Copper binding periplasmic protein CusF"/>
    <property type="match status" value="1"/>
</dbReference>
<feature type="chain" id="PRO_5047220113" evidence="1">
    <location>
        <begin position="22"/>
        <end position="113"/>
    </location>
</feature>
<keyword evidence="1" id="KW-0732">Signal</keyword>
<proteinExistence type="predicted"/>
<sequence length="113" mass="11835">MKLKTLMTAVVFGLSLGPALAAADNNMGSMSGMDTKESAGPVQSRGVITAISTEKRKVTLKHEPIPELNWPSMTMGFSVAPEVDLNGLSKDDAVAFTLTPAGKGQQVTSISKQ</sequence>
<evidence type="ECO:0000313" key="2">
    <source>
        <dbReference type="EMBL" id="MEA1079218.1"/>
    </source>
</evidence>
<keyword evidence="3" id="KW-1185">Reference proteome</keyword>
<evidence type="ECO:0000256" key="1">
    <source>
        <dbReference type="SAM" id="SignalP"/>
    </source>
</evidence>
<reference evidence="2 3" key="1">
    <citation type="submission" date="2023-12" db="EMBL/GenBank/DDBJ databases">
        <title>Marinobacter qingdaonensis sp. nov., isolated from the intertidal sediment of Qingdao, PR China.</title>
        <authorList>
            <person name="Li Y."/>
        </authorList>
    </citation>
    <scope>NUCLEOTIDE SEQUENCE [LARGE SCALE GENOMIC DNA]</scope>
    <source>
        <strain evidence="2 3">ASW11-75</strain>
    </source>
</reference>
<comment type="caution">
    <text evidence="2">The sequence shown here is derived from an EMBL/GenBank/DDBJ whole genome shotgun (WGS) entry which is preliminary data.</text>
</comment>
<feature type="signal peptide" evidence="1">
    <location>
        <begin position="1"/>
        <end position="21"/>
    </location>
</feature>
<accession>A0ABU5NTS5</accession>
<evidence type="ECO:0000313" key="3">
    <source>
        <dbReference type="Proteomes" id="UP001305746"/>
    </source>
</evidence>
<dbReference type="Pfam" id="PF11604">
    <property type="entry name" value="CusF_Ec"/>
    <property type="match status" value="1"/>
</dbReference>
<name>A0ABU5NTS5_9GAMM</name>
<gene>
    <name evidence="2" type="ORF">U5822_00965</name>
</gene>
<organism evidence="2 3">
    <name type="scientific">Marinobacter qingdaonensis</name>
    <dbReference type="NCBI Taxonomy" id="3108486"/>
    <lineage>
        <taxon>Bacteria</taxon>
        <taxon>Pseudomonadati</taxon>
        <taxon>Pseudomonadota</taxon>
        <taxon>Gammaproteobacteria</taxon>
        <taxon>Pseudomonadales</taxon>
        <taxon>Marinobacteraceae</taxon>
        <taxon>Marinobacter</taxon>
    </lineage>
</organism>
<dbReference type="RefSeq" id="WP_052472119.1">
    <property type="nucleotide sequence ID" value="NZ_JAYDCJ010000001.1"/>
</dbReference>
<protein>
    <submittedName>
        <fullName evidence="2">Copper-binding protein</fullName>
    </submittedName>
</protein>
<dbReference type="Proteomes" id="UP001305746">
    <property type="component" value="Unassembled WGS sequence"/>
</dbReference>
<dbReference type="InterPro" id="IPR042230">
    <property type="entry name" value="CusF_sf"/>
</dbReference>
<dbReference type="EMBL" id="JAYDCJ010000001">
    <property type="protein sequence ID" value="MEA1079218.1"/>
    <property type="molecule type" value="Genomic_DNA"/>
</dbReference>